<evidence type="ECO:0000313" key="4">
    <source>
        <dbReference type="Proteomes" id="UP000481327"/>
    </source>
</evidence>
<proteinExistence type="predicted"/>
<dbReference type="EMBL" id="WIOL01000002">
    <property type="protein sequence ID" value="MQT17252.1"/>
    <property type="molecule type" value="Genomic_DNA"/>
</dbReference>
<dbReference type="AlphaFoldDB" id="A0A7C9GP43"/>
<evidence type="ECO:0000259" key="2">
    <source>
        <dbReference type="Pfam" id="PF00535"/>
    </source>
</evidence>
<keyword evidence="1" id="KW-0812">Transmembrane</keyword>
<accession>A0A7C9GP43</accession>
<keyword evidence="1" id="KW-1133">Transmembrane helix</keyword>
<keyword evidence="4" id="KW-1185">Reference proteome</keyword>
<feature type="transmembrane region" description="Helical" evidence="1">
    <location>
        <begin position="276"/>
        <end position="299"/>
    </location>
</feature>
<dbReference type="PANTHER" id="PTHR43646">
    <property type="entry name" value="GLYCOSYLTRANSFERASE"/>
    <property type="match status" value="1"/>
</dbReference>
<dbReference type="CDD" id="cd02525">
    <property type="entry name" value="Succinoglycan_BP_ExoA"/>
    <property type="match status" value="1"/>
</dbReference>
<dbReference type="InterPro" id="IPR029044">
    <property type="entry name" value="Nucleotide-diphossugar_trans"/>
</dbReference>
<dbReference type="SUPFAM" id="SSF53448">
    <property type="entry name" value="Nucleotide-diphospho-sugar transferases"/>
    <property type="match status" value="1"/>
</dbReference>
<feature type="transmembrane region" description="Helical" evidence="1">
    <location>
        <begin position="332"/>
        <end position="351"/>
    </location>
</feature>
<protein>
    <submittedName>
        <fullName evidence="3">Glycosyltransferase</fullName>
    </submittedName>
</protein>
<dbReference type="InterPro" id="IPR001173">
    <property type="entry name" value="Glyco_trans_2-like"/>
</dbReference>
<dbReference type="OrthoDB" id="8416156at2"/>
<dbReference type="PANTHER" id="PTHR43646:SF3">
    <property type="entry name" value="SLR1566 PROTEIN"/>
    <property type="match status" value="1"/>
</dbReference>
<comment type="caution">
    <text evidence="3">The sequence shown here is derived from an EMBL/GenBank/DDBJ whole genome shotgun (WGS) entry which is preliminary data.</text>
</comment>
<name>A0A7C9GP43_9SPHN</name>
<sequence length="364" mass="38819">MKFADATQVAEVVDRAEPYRLPNDARVANARPDHQRVLIVVPCLDEAANLPDLLPQLAAENPAATIVVVDGGSTDGSRAIVSGLAQRLPGLRLLDNPHRIQSAGINLAVAAYGDGHDWLVRVDAHCRYPAGFVPMLLAAADRRHAASVVVPMVTRGDSCFQRAAAAAQNSIIGTGGASHRRLGDGGYVDHGHHALFALATFTAAGGYDDSFPHNEDAELDTRLTARGVRIWLEPGAALVYAPRRTPQALFRQYVNYGRGRARTVAKHRLPLKLRQTLPLLVLPAAVLAVLGTGLAFFLAPAFGVLALPALAWATCCAGFGLWMGVRDRSRCAALGGLAAMIMHLGWSMGYWQMRFSGSVQAATS</sequence>
<dbReference type="GO" id="GO:0016740">
    <property type="term" value="F:transferase activity"/>
    <property type="evidence" value="ECO:0007669"/>
    <property type="project" value="UniProtKB-KW"/>
</dbReference>
<dbReference type="Pfam" id="PF00535">
    <property type="entry name" value="Glycos_transf_2"/>
    <property type="match status" value="1"/>
</dbReference>
<reference evidence="3 4" key="1">
    <citation type="submission" date="2019-09" db="EMBL/GenBank/DDBJ databases">
        <title>Polymorphobacter sp. isolated from a lake in China.</title>
        <authorList>
            <person name="Liu Z."/>
        </authorList>
    </citation>
    <scope>NUCLEOTIDE SEQUENCE [LARGE SCALE GENOMIC DNA]</scope>
    <source>
        <strain evidence="3 4">D40P</strain>
    </source>
</reference>
<gene>
    <name evidence="3" type="ORF">F3168_08240</name>
</gene>
<feature type="transmembrane region" description="Helical" evidence="1">
    <location>
        <begin position="305"/>
        <end position="325"/>
    </location>
</feature>
<evidence type="ECO:0000256" key="1">
    <source>
        <dbReference type="SAM" id="Phobius"/>
    </source>
</evidence>
<feature type="domain" description="Glycosyltransferase 2-like" evidence="2">
    <location>
        <begin position="39"/>
        <end position="165"/>
    </location>
</feature>
<keyword evidence="1" id="KW-0472">Membrane</keyword>
<keyword evidence="3" id="KW-0808">Transferase</keyword>
<evidence type="ECO:0000313" key="3">
    <source>
        <dbReference type="EMBL" id="MQT17252.1"/>
    </source>
</evidence>
<dbReference type="Proteomes" id="UP000481327">
    <property type="component" value="Unassembled WGS sequence"/>
</dbReference>
<organism evidence="3 4">
    <name type="scientific">Sandarakinorhabdus fusca</name>
    <dbReference type="NCBI Taxonomy" id="1439888"/>
    <lineage>
        <taxon>Bacteria</taxon>
        <taxon>Pseudomonadati</taxon>
        <taxon>Pseudomonadota</taxon>
        <taxon>Alphaproteobacteria</taxon>
        <taxon>Sphingomonadales</taxon>
        <taxon>Sphingosinicellaceae</taxon>
        <taxon>Sandarakinorhabdus</taxon>
    </lineage>
</organism>
<dbReference type="Gene3D" id="3.90.550.10">
    <property type="entry name" value="Spore Coat Polysaccharide Biosynthesis Protein SpsA, Chain A"/>
    <property type="match status" value="1"/>
</dbReference>